<comment type="caution">
    <text evidence="2">The sequence shown here is derived from an EMBL/GenBank/DDBJ whole genome shotgun (WGS) entry which is preliminary data.</text>
</comment>
<dbReference type="RefSeq" id="WP_376844207.1">
    <property type="nucleotide sequence ID" value="NZ_JBHSFW010000001.1"/>
</dbReference>
<keyword evidence="3" id="KW-1185">Reference proteome</keyword>
<accession>A0ABV9GJ58</accession>
<organism evidence="2 3">
    <name type="scientific">Camelliibacillus cellulosilyticus</name>
    <dbReference type="NCBI Taxonomy" id="2174486"/>
    <lineage>
        <taxon>Bacteria</taxon>
        <taxon>Bacillati</taxon>
        <taxon>Bacillota</taxon>
        <taxon>Bacilli</taxon>
        <taxon>Bacillales</taxon>
        <taxon>Sporolactobacillaceae</taxon>
        <taxon>Camelliibacillus</taxon>
    </lineage>
</organism>
<feature type="region of interest" description="Disordered" evidence="1">
    <location>
        <begin position="90"/>
        <end position="137"/>
    </location>
</feature>
<evidence type="ECO:0000313" key="2">
    <source>
        <dbReference type="EMBL" id="MFC4617146.1"/>
    </source>
</evidence>
<name>A0ABV9GJ58_9BACL</name>
<gene>
    <name evidence="2" type="ORF">ACFO4N_00225</name>
</gene>
<sequence>MVFKRWITKMIINSDEWRRLQRRLRSLEKDIKKINDYWEKNEKDQNPTTVVEYINVEKVVVDRYEQSNNFGALGIKLLEGRLNIGANYGLSKPFSKAGQKPTEPNSSGTEARGRQKQDRQSASSPYQTPKTTIRARS</sequence>
<dbReference type="Proteomes" id="UP001596022">
    <property type="component" value="Unassembled WGS sequence"/>
</dbReference>
<evidence type="ECO:0000256" key="1">
    <source>
        <dbReference type="SAM" id="MobiDB-lite"/>
    </source>
</evidence>
<protein>
    <submittedName>
        <fullName evidence="2">Uncharacterized protein</fullName>
    </submittedName>
</protein>
<dbReference type="EMBL" id="JBHSFW010000001">
    <property type="protein sequence ID" value="MFC4617146.1"/>
    <property type="molecule type" value="Genomic_DNA"/>
</dbReference>
<reference evidence="3" key="1">
    <citation type="journal article" date="2019" name="Int. J. Syst. Evol. Microbiol.">
        <title>The Global Catalogue of Microorganisms (GCM) 10K type strain sequencing project: providing services to taxonomists for standard genome sequencing and annotation.</title>
        <authorList>
            <consortium name="The Broad Institute Genomics Platform"/>
            <consortium name="The Broad Institute Genome Sequencing Center for Infectious Disease"/>
            <person name="Wu L."/>
            <person name="Ma J."/>
        </authorList>
    </citation>
    <scope>NUCLEOTIDE SEQUENCE [LARGE SCALE GENOMIC DNA]</scope>
    <source>
        <strain evidence="3">CGMCC 1.16306</strain>
    </source>
</reference>
<evidence type="ECO:0000313" key="3">
    <source>
        <dbReference type="Proteomes" id="UP001596022"/>
    </source>
</evidence>
<proteinExistence type="predicted"/>
<feature type="compositionally biased region" description="Polar residues" evidence="1">
    <location>
        <begin position="120"/>
        <end position="131"/>
    </location>
</feature>